<evidence type="ECO:0000313" key="2">
    <source>
        <dbReference type="Proteomes" id="UP000017973"/>
    </source>
</evidence>
<dbReference type="EMBL" id="AYJU01000001">
    <property type="protein sequence ID" value="EST56765.1"/>
    <property type="molecule type" value="Genomic_DNA"/>
</dbReference>
<dbReference type="Proteomes" id="UP000017973">
    <property type="component" value="Unassembled WGS sequence"/>
</dbReference>
<dbReference type="AlphaFoldDB" id="V6MFR7"/>
<dbReference type="PATRIC" id="fig|1408254.3.peg.801"/>
<protein>
    <submittedName>
        <fullName evidence="1">Uncharacterized protein</fullName>
    </submittedName>
</protein>
<evidence type="ECO:0000313" key="1">
    <source>
        <dbReference type="EMBL" id="EST56765.1"/>
    </source>
</evidence>
<dbReference type="HOGENOM" id="CLU_3133076_0_0_9"/>
<accession>V6MFR7</accession>
<reference evidence="1 2" key="1">
    <citation type="journal article" date="2014" name="Genome Announc.">
        <title>Draft Genome Sequence of Brevibacillus panacihumi Strain W25, a Halotolerant Hydrocarbon-Degrading Bacterium.</title>
        <authorList>
            <person name="Wang X."/>
            <person name="Jin D."/>
            <person name="Zhou L."/>
            <person name="Wu L."/>
            <person name="An W."/>
            <person name="Chen Y."/>
            <person name="Zhao L."/>
        </authorList>
    </citation>
    <scope>NUCLEOTIDE SEQUENCE [LARGE SCALE GENOMIC DNA]</scope>
    <source>
        <strain evidence="1 2">W25</strain>
    </source>
</reference>
<organism evidence="1 2">
    <name type="scientific">Brevibacillus panacihumi W25</name>
    <dbReference type="NCBI Taxonomy" id="1408254"/>
    <lineage>
        <taxon>Bacteria</taxon>
        <taxon>Bacillati</taxon>
        <taxon>Bacillota</taxon>
        <taxon>Bacilli</taxon>
        <taxon>Bacillales</taxon>
        <taxon>Paenibacillaceae</taxon>
        <taxon>Brevibacillus</taxon>
    </lineage>
</organism>
<keyword evidence="2" id="KW-1185">Reference proteome</keyword>
<comment type="caution">
    <text evidence="1">The sequence shown here is derived from an EMBL/GenBank/DDBJ whole genome shotgun (WGS) entry which is preliminary data.</text>
</comment>
<gene>
    <name evidence="1" type="ORF">T458_03990</name>
</gene>
<proteinExistence type="predicted"/>
<dbReference type="STRING" id="1408254.T458_03990"/>
<sequence>MVHIIDVKVSFAFVFCPGCSTNGAKARWVFGLCEDFGRKKQESAPFVES</sequence>
<name>V6MFR7_9BACL</name>